<evidence type="ECO:0000313" key="8">
    <source>
        <dbReference type="Proteomes" id="UP000011728"/>
    </source>
</evidence>
<dbReference type="InterPro" id="IPR051452">
    <property type="entry name" value="Diverse_Oxidoreductases"/>
</dbReference>
<protein>
    <submittedName>
        <fullName evidence="7">Aerobic-type carbon monoxide dehydrogenase, small subunit CoxS/CutS</fullName>
    </submittedName>
</protein>
<feature type="domain" description="2Fe-2S ferredoxin-type" evidence="6">
    <location>
        <begin position="8"/>
        <end position="84"/>
    </location>
</feature>
<dbReference type="CDD" id="cd00207">
    <property type="entry name" value="fer2"/>
    <property type="match status" value="1"/>
</dbReference>
<gene>
    <name evidence="7" type="primary">coxS</name>
    <name evidence="7" type="ORF">Cspa_c09710</name>
</gene>
<evidence type="ECO:0000259" key="6">
    <source>
        <dbReference type="PROSITE" id="PS51085"/>
    </source>
</evidence>
<dbReference type="Pfam" id="PF00111">
    <property type="entry name" value="Fer2"/>
    <property type="match status" value="1"/>
</dbReference>
<keyword evidence="2" id="KW-0479">Metal-binding</keyword>
<keyword evidence="8" id="KW-1185">Reference proteome</keyword>
<dbReference type="PROSITE" id="PS51085">
    <property type="entry name" value="2FE2S_FER_2"/>
    <property type="match status" value="1"/>
</dbReference>
<evidence type="ECO:0000256" key="4">
    <source>
        <dbReference type="ARBA" id="ARBA00023004"/>
    </source>
</evidence>
<dbReference type="eggNOG" id="COG2080">
    <property type="taxonomic scope" value="Bacteria"/>
</dbReference>
<dbReference type="InterPro" id="IPR001041">
    <property type="entry name" value="2Fe-2S_ferredoxin-type"/>
</dbReference>
<dbReference type="InterPro" id="IPR012675">
    <property type="entry name" value="Beta-grasp_dom_sf"/>
</dbReference>
<keyword evidence="3" id="KW-0560">Oxidoreductase</keyword>
<dbReference type="Proteomes" id="UP000011728">
    <property type="component" value="Chromosome"/>
</dbReference>
<reference evidence="7 8" key="1">
    <citation type="submission" date="2013-02" db="EMBL/GenBank/DDBJ databases">
        <title>Genome sequence of Clostridium saccharoperbutylacetonicum N1-4(HMT).</title>
        <authorList>
            <person name="Poehlein A."/>
            <person name="Daniel R."/>
        </authorList>
    </citation>
    <scope>NUCLEOTIDE SEQUENCE [LARGE SCALE GENOMIC DNA]</scope>
    <source>
        <strain evidence="8">N1-4(HMT)</strain>
    </source>
</reference>
<keyword evidence="1" id="KW-0001">2Fe-2S</keyword>
<dbReference type="PANTHER" id="PTHR44379">
    <property type="entry name" value="OXIDOREDUCTASE WITH IRON-SULFUR SUBUNIT"/>
    <property type="match status" value="1"/>
</dbReference>
<dbReference type="Gene3D" id="1.10.150.120">
    <property type="entry name" value="[2Fe-2S]-binding domain"/>
    <property type="match status" value="1"/>
</dbReference>
<dbReference type="SUPFAM" id="SSF47741">
    <property type="entry name" value="CO dehydrogenase ISP C-domain like"/>
    <property type="match status" value="1"/>
</dbReference>
<dbReference type="InterPro" id="IPR036010">
    <property type="entry name" value="2Fe-2S_ferredoxin-like_sf"/>
</dbReference>
<dbReference type="Pfam" id="PF01799">
    <property type="entry name" value="Fer2_2"/>
    <property type="match status" value="1"/>
</dbReference>
<dbReference type="GO" id="GO:0046872">
    <property type="term" value="F:metal ion binding"/>
    <property type="evidence" value="ECO:0007669"/>
    <property type="project" value="UniProtKB-KW"/>
</dbReference>
<dbReference type="PANTHER" id="PTHR44379:SF7">
    <property type="entry name" value="XANTHINE DEHYDROGENASE SUBUNIT E-RELATED"/>
    <property type="match status" value="1"/>
</dbReference>
<dbReference type="InterPro" id="IPR002888">
    <property type="entry name" value="2Fe-2S-bd"/>
</dbReference>
<dbReference type="PATRIC" id="fig|931276.5.peg.927"/>
<dbReference type="InterPro" id="IPR006058">
    <property type="entry name" value="2Fe2S_fd_BS"/>
</dbReference>
<evidence type="ECO:0000256" key="3">
    <source>
        <dbReference type="ARBA" id="ARBA00023002"/>
    </source>
</evidence>
<dbReference type="OrthoDB" id="9796880at2"/>
<dbReference type="KEGG" id="csr:Cspa_c09710"/>
<dbReference type="GO" id="GO:0051537">
    <property type="term" value="F:2 iron, 2 sulfur cluster binding"/>
    <property type="evidence" value="ECO:0007669"/>
    <property type="project" value="UniProtKB-KW"/>
</dbReference>
<dbReference type="SUPFAM" id="SSF54292">
    <property type="entry name" value="2Fe-2S ferredoxin-like"/>
    <property type="match status" value="1"/>
</dbReference>
<dbReference type="GO" id="GO:0016491">
    <property type="term" value="F:oxidoreductase activity"/>
    <property type="evidence" value="ECO:0007669"/>
    <property type="project" value="UniProtKB-KW"/>
</dbReference>
<evidence type="ECO:0000256" key="2">
    <source>
        <dbReference type="ARBA" id="ARBA00022723"/>
    </source>
</evidence>
<dbReference type="EMBL" id="CP004121">
    <property type="protein sequence ID" value="AGF54747.1"/>
    <property type="molecule type" value="Genomic_DNA"/>
</dbReference>
<evidence type="ECO:0000313" key="7">
    <source>
        <dbReference type="EMBL" id="AGF54747.1"/>
    </source>
</evidence>
<dbReference type="InterPro" id="IPR036884">
    <property type="entry name" value="2Fe-2S-bd_dom_sf"/>
</dbReference>
<dbReference type="HOGENOM" id="CLU_052511_3_1_9"/>
<dbReference type="PROSITE" id="PS00197">
    <property type="entry name" value="2FE2S_FER_1"/>
    <property type="match status" value="1"/>
</dbReference>
<organism evidence="7 8">
    <name type="scientific">Clostridium saccharoperbutylacetonicum N1-4(HMT)</name>
    <dbReference type="NCBI Taxonomy" id="931276"/>
    <lineage>
        <taxon>Bacteria</taxon>
        <taxon>Bacillati</taxon>
        <taxon>Bacillota</taxon>
        <taxon>Clostridia</taxon>
        <taxon>Eubacteriales</taxon>
        <taxon>Clostridiaceae</taxon>
        <taxon>Clostridium</taxon>
    </lineage>
</organism>
<keyword evidence="5" id="KW-0411">Iron-sulfur</keyword>
<evidence type="ECO:0000256" key="5">
    <source>
        <dbReference type="ARBA" id="ARBA00023014"/>
    </source>
</evidence>
<dbReference type="AlphaFoldDB" id="M1MT67"/>
<dbReference type="Gene3D" id="3.10.20.30">
    <property type="match status" value="1"/>
</dbReference>
<evidence type="ECO:0000256" key="1">
    <source>
        <dbReference type="ARBA" id="ARBA00022714"/>
    </source>
</evidence>
<accession>M1MT67</accession>
<dbReference type="STRING" id="36745.CLSAP_10130"/>
<name>M1MT67_9CLOT</name>
<sequence>MVNILGKTIMTLNINGENKEVAAKPSDILLNTLRNELGLTGAKPSCENGDCGSCTILVDGWPIKSCLMLTVEAIGKKIMTVEGLEDAPIQKAFVEKWGFQCGYCTSGFLMVCHALANIHPDANDYVIQEWLQSNICRCTGYEEIKNAIKSIM</sequence>
<keyword evidence="4" id="KW-0408">Iron</keyword>
<dbReference type="RefSeq" id="WP_015391072.1">
    <property type="nucleotide sequence ID" value="NC_020291.1"/>
</dbReference>
<proteinExistence type="predicted"/>